<feature type="non-terminal residue" evidence="2">
    <location>
        <position position="216"/>
    </location>
</feature>
<feature type="region of interest" description="Disordered" evidence="1">
    <location>
        <begin position="122"/>
        <end position="191"/>
    </location>
</feature>
<dbReference type="AlphaFoldDB" id="A0A383DTN4"/>
<feature type="region of interest" description="Disordered" evidence="1">
    <location>
        <begin position="1"/>
        <end position="110"/>
    </location>
</feature>
<organism evidence="2">
    <name type="scientific">marine metagenome</name>
    <dbReference type="NCBI Taxonomy" id="408172"/>
    <lineage>
        <taxon>unclassified sequences</taxon>
        <taxon>metagenomes</taxon>
        <taxon>ecological metagenomes</taxon>
    </lineage>
</organism>
<accession>A0A383DTN4</accession>
<evidence type="ECO:0000313" key="2">
    <source>
        <dbReference type="EMBL" id="SVE47595.1"/>
    </source>
</evidence>
<feature type="non-terminal residue" evidence="2">
    <location>
        <position position="1"/>
    </location>
</feature>
<name>A0A383DTN4_9ZZZZ</name>
<dbReference type="EMBL" id="UINC01219910">
    <property type="protein sequence ID" value="SVE47595.1"/>
    <property type="molecule type" value="Genomic_DNA"/>
</dbReference>
<gene>
    <name evidence="2" type="ORF">METZ01_LOCUS500449</name>
</gene>
<sequence>VQRRRRPKATPKDIFGTGSQTKSTKKEEPRPRKAPPSVSNPVPTPPPAVGIKPEPLPALEDRIEEPQDTSPEPAPVEEDESVLKSQILGVPKRKSIGLRPIAESEPEESLQTIVSTKAQELIDESKHRAAQSEETEITEAEDTKISEELVKPKPVISRDLPPPKPVSRKPRRRQSSFQPAKRAKRLDRSRHMEYKYEVRRVLKEIGVSEEHRSSLL</sequence>
<proteinExistence type="predicted"/>
<protein>
    <submittedName>
        <fullName evidence="2">Uncharacterized protein</fullName>
    </submittedName>
</protein>
<reference evidence="2" key="1">
    <citation type="submission" date="2018-05" db="EMBL/GenBank/DDBJ databases">
        <authorList>
            <person name="Lanie J.A."/>
            <person name="Ng W.-L."/>
            <person name="Kazmierczak K.M."/>
            <person name="Andrzejewski T.M."/>
            <person name="Davidsen T.M."/>
            <person name="Wayne K.J."/>
            <person name="Tettelin H."/>
            <person name="Glass J.I."/>
            <person name="Rusch D."/>
            <person name="Podicherti R."/>
            <person name="Tsui H.-C.T."/>
            <person name="Winkler M.E."/>
        </authorList>
    </citation>
    <scope>NUCLEOTIDE SEQUENCE</scope>
</reference>
<feature type="compositionally biased region" description="Basic and acidic residues" evidence="1">
    <location>
        <begin position="141"/>
        <end position="151"/>
    </location>
</feature>
<evidence type="ECO:0000256" key="1">
    <source>
        <dbReference type="SAM" id="MobiDB-lite"/>
    </source>
</evidence>